<comment type="caution">
    <text evidence="2">The sequence shown here is derived from an EMBL/GenBank/DDBJ whole genome shotgun (WGS) entry which is preliminary data.</text>
</comment>
<dbReference type="OrthoDB" id="9837528at2"/>
<dbReference type="Proteomes" id="UP000050277">
    <property type="component" value="Unassembled WGS sequence"/>
</dbReference>
<protein>
    <submittedName>
        <fullName evidence="2">Uncharacterized protein</fullName>
    </submittedName>
</protein>
<evidence type="ECO:0000313" key="2">
    <source>
        <dbReference type="EMBL" id="KPL86119.1"/>
    </source>
</evidence>
<feature type="transmembrane region" description="Helical" evidence="1">
    <location>
        <begin position="131"/>
        <end position="151"/>
    </location>
</feature>
<feature type="transmembrane region" description="Helical" evidence="1">
    <location>
        <begin position="46"/>
        <end position="71"/>
    </location>
</feature>
<keyword evidence="1" id="KW-1133">Transmembrane helix</keyword>
<dbReference type="EMBL" id="LGKP01000022">
    <property type="protein sequence ID" value="KPL86119.1"/>
    <property type="molecule type" value="Genomic_DNA"/>
</dbReference>
<proteinExistence type="predicted"/>
<dbReference type="AlphaFoldDB" id="A0A0P6YS59"/>
<organism evidence="2 3">
    <name type="scientific">Herpetosiphon geysericola</name>
    <dbReference type="NCBI Taxonomy" id="70996"/>
    <lineage>
        <taxon>Bacteria</taxon>
        <taxon>Bacillati</taxon>
        <taxon>Chloroflexota</taxon>
        <taxon>Chloroflexia</taxon>
        <taxon>Herpetosiphonales</taxon>
        <taxon>Herpetosiphonaceae</taxon>
        <taxon>Herpetosiphon</taxon>
    </lineage>
</organism>
<name>A0A0P6YS59_9CHLR</name>
<evidence type="ECO:0000313" key="3">
    <source>
        <dbReference type="Proteomes" id="UP000050277"/>
    </source>
</evidence>
<sequence>MYHVPNNPNIQSTFATILEACIQRGPGLGVSIGAIYGSYLGVARGFIVGSLVGGIVGVVGSMVLASMIYAWQHMFPSFNQHRYSLLWVAPLMIVIGYLLISYRLLGQQLGLDHYLYDLLLTSTQNTRLSRLVVWPSLIISASTFLGLPLILGKIQD</sequence>
<gene>
    <name evidence="2" type="ORF">SE18_14720</name>
</gene>
<feature type="transmembrane region" description="Helical" evidence="1">
    <location>
        <begin position="83"/>
        <end position="105"/>
    </location>
</feature>
<keyword evidence="1" id="KW-0472">Membrane</keyword>
<evidence type="ECO:0000256" key="1">
    <source>
        <dbReference type="SAM" id="Phobius"/>
    </source>
</evidence>
<dbReference type="RefSeq" id="WP_054535215.1">
    <property type="nucleotide sequence ID" value="NZ_LGKP01000022.1"/>
</dbReference>
<keyword evidence="3" id="KW-1185">Reference proteome</keyword>
<reference evidence="2 3" key="1">
    <citation type="submission" date="2015-07" db="EMBL/GenBank/DDBJ databases">
        <title>Whole genome sequence of Herpetosiphon geysericola DSM 7119.</title>
        <authorList>
            <person name="Hemp J."/>
            <person name="Ward L.M."/>
            <person name="Pace L.A."/>
            <person name="Fischer W.W."/>
        </authorList>
    </citation>
    <scope>NUCLEOTIDE SEQUENCE [LARGE SCALE GENOMIC DNA]</scope>
    <source>
        <strain evidence="2 3">DSM 7119</strain>
    </source>
</reference>
<dbReference type="STRING" id="70996.SE18_14720"/>
<keyword evidence="1" id="KW-0812">Transmembrane</keyword>
<accession>A0A0P6YS59</accession>